<keyword evidence="7" id="KW-1185">Reference proteome</keyword>
<evidence type="ECO:0000313" key="6">
    <source>
        <dbReference type="EMBL" id="CCI41906.1"/>
    </source>
</evidence>
<sequence>MVLITGNRIQSASIRNPKVTDYIQRMSADVFGINASLLSDRSQWRRKCDVKHCHVCFVKFSLWTLKHHCRSCGNIACSACSSRRVCFHSKTVRVCDDCVTTKLVRPSHVTSNANLNGQHYPKMHSRLHPSLRRHSIAIPVKESTNIDQFVASLQLHAPVKQRSLPITSKICTNNEFRARRSMPMERIRYIEGDDTPSIAFGSTVVSQVSTPSLNIESMCGFGHWDSCVIKVFVVMLILVATVASV</sequence>
<protein>
    <recommendedName>
        <fullName evidence="5">FYVE-type domain-containing protein</fullName>
    </recommendedName>
</protein>
<comment type="caution">
    <text evidence="6">The sequence shown here is derived from an EMBL/GenBank/DDBJ whole genome shotgun (WGS) entry which is preliminary data.</text>
</comment>
<dbReference type="InterPro" id="IPR052113">
    <property type="entry name" value="FYVE-type_Zinc_Finger"/>
</dbReference>
<dbReference type="PANTHER" id="PTHR39490">
    <property type="entry name" value="ARRESTIN DOMAIN-CONTAINING PROTEIN D"/>
    <property type="match status" value="1"/>
</dbReference>
<proteinExistence type="predicted"/>
<name>A0A024G598_9STRA</name>
<dbReference type="EMBL" id="CAIX01000027">
    <property type="protein sequence ID" value="CCI41906.1"/>
    <property type="molecule type" value="Genomic_DNA"/>
</dbReference>
<dbReference type="Proteomes" id="UP000053237">
    <property type="component" value="Unassembled WGS sequence"/>
</dbReference>
<dbReference type="InterPro" id="IPR013083">
    <property type="entry name" value="Znf_RING/FYVE/PHD"/>
</dbReference>
<dbReference type="PROSITE" id="PS50178">
    <property type="entry name" value="ZF_FYVE"/>
    <property type="match status" value="1"/>
</dbReference>
<dbReference type="InterPro" id="IPR000306">
    <property type="entry name" value="Znf_FYVE"/>
</dbReference>
<dbReference type="PANTHER" id="PTHR39490:SF8">
    <property type="entry name" value="ZINC FINGER FYVE DOMAIN-CONTAINING PROTEIN 21"/>
    <property type="match status" value="1"/>
</dbReference>
<keyword evidence="1" id="KW-0479">Metal-binding</keyword>
<dbReference type="InterPro" id="IPR011011">
    <property type="entry name" value="Znf_FYVE_PHD"/>
</dbReference>
<dbReference type="OrthoDB" id="303614at2759"/>
<keyword evidence="3" id="KW-0862">Zinc</keyword>
<dbReference type="Gene3D" id="3.30.40.10">
    <property type="entry name" value="Zinc/RING finger domain, C3HC4 (zinc finger)"/>
    <property type="match status" value="1"/>
</dbReference>
<gene>
    <name evidence="6" type="ORF">BN9_026900</name>
</gene>
<dbReference type="AlphaFoldDB" id="A0A024G598"/>
<dbReference type="GO" id="GO:0008270">
    <property type="term" value="F:zinc ion binding"/>
    <property type="evidence" value="ECO:0007669"/>
    <property type="project" value="UniProtKB-KW"/>
</dbReference>
<organism evidence="6 7">
    <name type="scientific">Albugo candida</name>
    <dbReference type="NCBI Taxonomy" id="65357"/>
    <lineage>
        <taxon>Eukaryota</taxon>
        <taxon>Sar</taxon>
        <taxon>Stramenopiles</taxon>
        <taxon>Oomycota</taxon>
        <taxon>Peronosporomycetes</taxon>
        <taxon>Albuginales</taxon>
        <taxon>Albuginaceae</taxon>
        <taxon>Albugo</taxon>
    </lineage>
</organism>
<keyword evidence="2 4" id="KW-0863">Zinc-finger</keyword>
<dbReference type="STRING" id="65357.A0A024G598"/>
<reference evidence="6 7" key="1">
    <citation type="submission" date="2012-05" db="EMBL/GenBank/DDBJ databases">
        <title>Recombination and specialization in a pathogen metapopulation.</title>
        <authorList>
            <person name="Gardiner A."/>
            <person name="Kemen E."/>
            <person name="Schultz-Larsen T."/>
            <person name="MacLean D."/>
            <person name="Van Oosterhout C."/>
            <person name="Jones J.D.G."/>
        </authorList>
    </citation>
    <scope>NUCLEOTIDE SEQUENCE [LARGE SCALE GENOMIC DNA]</scope>
    <source>
        <strain evidence="6 7">Ac Nc2</strain>
    </source>
</reference>
<evidence type="ECO:0000313" key="7">
    <source>
        <dbReference type="Proteomes" id="UP000053237"/>
    </source>
</evidence>
<evidence type="ECO:0000259" key="5">
    <source>
        <dbReference type="PROSITE" id="PS50178"/>
    </source>
</evidence>
<feature type="domain" description="FYVE-type" evidence="5">
    <location>
        <begin position="47"/>
        <end position="103"/>
    </location>
</feature>
<evidence type="ECO:0000256" key="4">
    <source>
        <dbReference type="PROSITE-ProRule" id="PRU00091"/>
    </source>
</evidence>
<accession>A0A024G598</accession>
<evidence type="ECO:0000256" key="3">
    <source>
        <dbReference type="ARBA" id="ARBA00022833"/>
    </source>
</evidence>
<evidence type="ECO:0000256" key="1">
    <source>
        <dbReference type="ARBA" id="ARBA00022723"/>
    </source>
</evidence>
<dbReference type="SMART" id="SM00064">
    <property type="entry name" value="FYVE"/>
    <property type="match status" value="1"/>
</dbReference>
<dbReference type="InParanoid" id="A0A024G598"/>
<dbReference type="InterPro" id="IPR017455">
    <property type="entry name" value="Znf_FYVE-rel"/>
</dbReference>
<evidence type="ECO:0000256" key="2">
    <source>
        <dbReference type="ARBA" id="ARBA00022771"/>
    </source>
</evidence>
<dbReference type="Pfam" id="PF01363">
    <property type="entry name" value="FYVE"/>
    <property type="match status" value="1"/>
</dbReference>
<dbReference type="SUPFAM" id="SSF57903">
    <property type="entry name" value="FYVE/PHD zinc finger"/>
    <property type="match status" value="1"/>
</dbReference>